<dbReference type="InterPro" id="IPR036318">
    <property type="entry name" value="FAD-bd_PCMH-like_sf"/>
</dbReference>
<dbReference type="Proteomes" id="UP000321820">
    <property type="component" value="Chromosome"/>
</dbReference>
<dbReference type="PROSITE" id="PS51387">
    <property type="entry name" value="FAD_PCMH"/>
    <property type="match status" value="1"/>
</dbReference>
<dbReference type="EMBL" id="CP042806">
    <property type="protein sequence ID" value="QEE30019.1"/>
    <property type="molecule type" value="Genomic_DNA"/>
</dbReference>
<evidence type="ECO:0000313" key="5">
    <source>
        <dbReference type="Proteomes" id="UP000321820"/>
    </source>
</evidence>
<name>A0A5B9EE40_9BACT</name>
<evidence type="ECO:0000256" key="2">
    <source>
        <dbReference type="ARBA" id="ARBA00022827"/>
    </source>
</evidence>
<dbReference type="Pfam" id="PF01565">
    <property type="entry name" value="FAD_binding_4"/>
    <property type="match status" value="1"/>
</dbReference>
<dbReference type="Gene3D" id="3.30.465.10">
    <property type="match status" value="1"/>
</dbReference>
<dbReference type="PANTHER" id="PTHR11748:SF103">
    <property type="entry name" value="GLYCOLATE OXIDASE SUBUNIT GLCE"/>
    <property type="match status" value="1"/>
</dbReference>
<protein>
    <submittedName>
        <fullName evidence="4">FAD-binding oxidoreductase</fullName>
    </submittedName>
</protein>
<dbReference type="AlphaFoldDB" id="A0A5B9EE40"/>
<organism evidence="4 5">
    <name type="scientific">Terriglobus albidus</name>
    <dbReference type="NCBI Taxonomy" id="1592106"/>
    <lineage>
        <taxon>Bacteria</taxon>
        <taxon>Pseudomonadati</taxon>
        <taxon>Acidobacteriota</taxon>
        <taxon>Terriglobia</taxon>
        <taxon>Terriglobales</taxon>
        <taxon>Acidobacteriaceae</taxon>
        <taxon>Terriglobus</taxon>
    </lineage>
</organism>
<dbReference type="InterPro" id="IPR016169">
    <property type="entry name" value="FAD-bd_PCMH_sub2"/>
</dbReference>
<keyword evidence="5" id="KW-1185">Reference proteome</keyword>
<sequence length="424" mass="45965">MLLLTNLAEHLAPLVGAEFVAERNGVFVVSPKDTQEVAAVMGFADQHGLKVRPTGGRTKLSWGSLAEVQIELSLLRLNQVVDHPWQDLTCTVQAGCTWETLQQTLARHGQFVALDPLWPSTATVGGVCATNDSGALRHRYGSLRDMVLGMTIVLADGTIARTGGRVVKNVAGYDVPKLMVGSLGTLAIITEVTFRLYALPRHQQDFLVTAESSEKLSPLMRAIRESHLATQALQLHGNVSFLETVNGSALYIELNAHPEALQNEMLDQMCLREGLTLGFLGSAIPFNREALFRPDAVVIRGTMLPQYVAAFADYVQREGGASVIQSFGVMYANFPYQERNGVPVLRVVKDLWIDLQAAGGSLTVLHVPDALAAEYAAWPARMDTSSSTPKTGEAVLLANAIKQQFDPNQTLNPLANESAAQPVR</sequence>
<evidence type="ECO:0000259" key="3">
    <source>
        <dbReference type="PROSITE" id="PS51387"/>
    </source>
</evidence>
<feature type="domain" description="FAD-binding PCMH-type" evidence="3">
    <location>
        <begin position="19"/>
        <end position="199"/>
    </location>
</feature>
<accession>A0A5B9EE40</accession>
<dbReference type="InterPro" id="IPR016164">
    <property type="entry name" value="FAD-linked_Oxase-like_C"/>
</dbReference>
<proteinExistence type="predicted"/>
<keyword evidence="1" id="KW-0285">Flavoprotein</keyword>
<dbReference type="OrthoDB" id="9767256at2"/>
<gene>
    <name evidence="4" type="ORF">FTW19_19770</name>
</gene>
<reference evidence="4 5" key="1">
    <citation type="submission" date="2019-08" db="EMBL/GenBank/DDBJ databases">
        <title>Complete genome sequence of Terriglobus albidus strain ORNL.</title>
        <authorList>
            <person name="Podar M."/>
        </authorList>
    </citation>
    <scope>NUCLEOTIDE SEQUENCE [LARGE SCALE GENOMIC DNA]</scope>
    <source>
        <strain evidence="4 5">ORNL</strain>
    </source>
</reference>
<dbReference type="PANTHER" id="PTHR11748">
    <property type="entry name" value="D-LACTATE DEHYDROGENASE"/>
    <property type="match status" value="1"/>
</dbReference>
<dbReference type="GO" id="GO:0003824">
    <property type="term" value="F:catalytic activity"/>
    <property type="evidence" value="ECO:0007669"/>
    <property type="project" value="InterPro"/>
</dbReference>
<dbReference type="RefSeq" id="WP_147649289.1">
    <property type="nucleotide sequence ID" value="NZ_CP042806.1"/>
</dbReference>
<keyword evidence="2" id="KW-0274">FAD</keyword>
<dbReference type="InterPro" id="IPR006094">
    <property type="entry name" value="Oxid_FAD_bind_N"/>
</dbReference>
<dbReference type="GO" id="GO:0071949">
    <property type="term" value="F:FAD binding"/>
    <property type="evidence" value="ECO:0007669"/>
    <property type="project" value="InterPro"/>
</dbReference>
<dbReference type="SUPFAM" id="SSF56176">
    <property type="entry name" value="FAD-binding/transporter-associated domain-like"/>
    <property type="match status" value="1"/>
</dbReference>
<dbReference type="SUPFAM" id="SSF55103">
    <property type="entry name" value="FAD-linked oxidases, C-terminal domain"/>
    <property type="match status" value="1"/>
</dbReference>
<dbReference type="InterPro" id="IPR016166">
    <property type="entry name" value="FAD-bd_PCMH"/>
</dbReference>
<evidence type="ECO:0000313" key="4">
    <source>
        <dbReference type="EMBL" id="QEE30019.1"/>
    </source>
</evidence>
<evidence type="ECO:0000256" key="1">
    <source>
        <dbReference type="ARBA" id="ARBA00022630"/>
    </source>
</evidence>
<dbReference type="KEGG" id="talb:FTW19_19770"/>